<name>A0ABP8PYT9_9GAMM</name>
<accession>A0ABP8PYT9</accession>
<evidence type="ECO:0000313" key="2">
    <source>
        <dbReference type="Proteomes" id="UP001501321"/>
    </source>
</evidence>
<reference evidence="2" key="1">
    <citation type="journal article" date="2019" name="Int. J. Syst. Evol. Microbiol.">
        <title>The Global Catalogue of Microorganisms (GCM) 10K type strain sequencing project: providing services to taxonomists for standard genome sequencing and annotation.</title>
        <authorList>
            <consortium name="The Broad Institute Genomics Platform"/>
            <consortium name="The Broad Institute Genome Sequencing Center for Infectious Disease"/>
            <person name="Wu L."/>
            <person name="Ma J."/>
        </authorList>
    </citation>
    <scope>NUCLEOTIDE SEQUENCE [LARGE SCALE GENOMIC DNA]</scope>
    <source>
        <strain evidence="2">JCM 32226</strain>
    </source>
</reference>
<proteinExistence type="predicted"/>
<gene>
    <name evidence="1" type="ORF">GCM10023095_04060</name>
</gene>
<organism evidence="1 2">
    <name type="scientific">Pseudaeromonas paramecii</name>
    <dbReference type="NCBI Taxonomy" id="2138166"/>
    <lineage>
        <taxon>Bacteria</taxon>
        <taxon>Pseudomonadati</taxon>
        <taxon>Pseudomonadota</taxon>
        <taxon>Gammaproteobacteria</taxon>
        <taxon>Aeromonadales</taxon>
        <taxon>Aeromonadaceae</taxon>
        <taxon>Pseudaeromonas</taxon>
    </lineage>
</organism>
<dbReference type="EMBL" id="BAABFC010000001">
    <property type="protein sequence ID" value="GAA4493576.1"/>
    <property type="molecule type" value="Genomic_DNA"/>
</dbReference>
<evidence type="ECO:0000313" key="1">
    <source>
        <dbReference type="EMBL" id="GAA4493576.1"/>
    </source>
</evidence>
<protein>
    <submittedName>
        <fullName evidence="1">Uncharacterized protein</fullName>
    </submittedName>
</protein>
<dbReference type="Proteomes" id="UP001501321">
    <property type="component" value="Unassembled WGS sequence"/>
</dbReference>
<comment type="caution">
    <text evidence="1">The sequence shown here is derived from an EMBL/GenBank/DDBJ whole genome shotgun (WGS) entry which is preliminary data.</text>
</comment>
<dbReference type="RefSeq" id="WP_345009546.1">
    <property type="nucleotide sequence ID" value="NZ_BAABFC010000001.1"/>
</dbReference>
<keyword evidence="2" id="KW-1185">Reference proteome</keyword>
<sequence>MDEQQLAHADPWDEYERRKKALQQQGLSQREYELAIRRLVDELGV</sequence>